<reference evidence="2 3" key="1">
    <citation type="submission" date="2019-09" db="EMBL/GenBank/DDBJ databases">
        <title>The hologenome of the rock-dwelling lichen Lasallia pustulata.</title>
        <authorList>
            <person name="Greshake Tzovaras B."/>
            <person name="Segers F."/>
            <person name="Bicker A."/>
            <person name="Dal Grande F."/>
            <person name="Otte J."/>
            <person name="Hankeln T."/>
            <person name="Schmitt I."/>
            <person name="Ebersberger I."/>
        </authorList>
    </citation>
    <scope>NUCLEOTIDE SEQUENCE [LARGE SCALE GENOMIC DNA]</scope>
    <source>
        <strain evidence="2">A1-1</strain>
    </source>
</reference>
<dbReference type="Pfam" id="PF08539">
    <property type="entry name" value="HbrB"/>
    <property type="match status" value="1"/>
</dbReference>
<evidence type="ECO:0008006" key="4">
    <source>
        <dbReference type="Google" id="ProtNLM"/>
    </source>
</evidence>
<feature type="region of interest" description="Disordered" evidence="1">
    <location>
        <begin position="1"/>
        <end position="128"/>
    </location>
</feature>
<dbReference type="PANTHER" id="PTHR32428">
    <property type="entry name" value="TARGET OF RAPAMYCIN COMPLEX 2 SUBUNIT BIT61-RELATED"/>
    <property type="match status" value="1"/>
</dbReference>
<feature type="region of interest" description="Disordered" evidence="1">
    <location>
        <begin position="335"/>
        <end position="389"/>
    </location>
</feature>
<accession>A0A5M8Q1H1</accession>
<dbReference type="GO" id="GO:0031932">
    <property type="term" value="C:TORC2 complex"/>
    <property type="evidence" value="ECO:0007669"/>
    <property type="project" value="TreeGrafter"/>
</dbReference>
<feature type="compositionally biased region" description="Low complexity" evidence="1">
    <location>
        <begin position="362"/>
        <end position="375"/>
    </location>
</feature>
<evidence type="ECO:0000313" key="3">
    <source>
        <dbReference type="Proteomes" id="UP000324767"/>
    </source>
</evidence>
<feature type="compositionally biased region" description="Low complexity" evidence="1">
    <location>
        <begin position="147"/>
        <end position="157"/>
    </location>
</feature>
<organism evidence="2 3">
    <name type="scientific">Lasallia pustulata</name>
    <dbReference type="NCBI Taxonomy" id="136370"/>
    <lineage>
        <taxon>Eukaryota</taxon>
        <taxon>Fungi</taxon>
        <taxon>Dikarya</taxon>
        <taxon>Ascomycota</taxon>
        <taxon>Pezizomycotina</taxon>
        <taxon>Lecanoromycetes</taxon>
        <taxon>OSLEUM clade</taxon>
        <taxon>Umbilicariomycetidae</taxon>
        <taxon>Umbilicariales</taxon>
        <taxon>Umbilicariaceae</taxon>
        <taxon>Lasallia</taxon>
    </lineage>
</organism>
<dbReference type="PANTHER" id="PTHR32428:SF2">
    <property type="entry name" value="TARGET OF RAPAMYCIN COMPLEX 2 SUBUNIT BIT61-RELATED"/>
    <property type="match status" value="1"/>
</dbReference>
<dbReference type="GO" id="GO:0038203">
    <property type="term" value="P:TORC2 signaling"/>
    <property type="evidence" value="ECO:0007669"/>
    <property type="project" value="TreeGrafter"/>
</dbReference>
<protein>
    <recommendedName>
        <fullName evidence="4">HbrB-like</fullName>
    </recommendedName>
</protein>
<proteinExistence type="predicted"/>
<feature type="compositionally biased region" description="Polar residues" evidence="1">
    <location>
        <begin position="378"/>
        <end position="387"/>
    </location>
</feature>
<evidence type="ECO:0000256" key="1">
    <source>
        <dbReference type="SAM" id="MobiDB-lite"/>
    </source>
</evidence>
<dbReference type="EMBL" id="VXIT01000002">
    <property type="protein sequence ID" value="KAA6415172.1"/>
    <property type="molecule type" value="Genomic_DNA"/>
</dbReference>
<dbReference type="InterPro" id="IPR013745">
    <property type="entry name" value="Bit61/PRR5"/>
</dbReference>
<feature type="compositionally biased region" description="Polar residues" evidence="1">
    <location>
        <begin position="76"/>
        <end position="96"/>
    </location>
</feature>
<dbReference type="OrthoDB" id="2290221at2759"/>
<feature type="compositionally biased region" description="Basic and acidic residues" evidence="1">
    <location>
        <begin position="242"/>
        <end position="254"/>
    </location>
</feature>
<feature type="compositionally biased region" description="Basic and acidic residues" evidence="1">
    <location>
        <begin position="352"/>
        <end position="361"/>
    </location>
</feature>
<comment type="caution">
    <text evidence="2">The sequence shown here is derived from an EMBL/GenBank/DDBJ whole genome shotgun (WGS) entry which is preliminary data.</text>
</comment>
<sequence>MHSTPDRRPGAFAPISPNRPTQSHAKAIGQEERTTSSDSDSSHSSQVTTRSVSMRIPYQQGPPVPRPPASAGPSVNASTTSLQNFSRPSISQTSTDLPLRRNSPLATGAERHRRQHSQGFFEPSLPTASLADHSSMANLTASQIAAQAAMQHQSMSQHIRKRSQTTPAPQSPPETASARPKPPPIQTQVDAPRRPSGNGGPGPGQQYHNGIIGGHSAAATTAANAAFPRQLSPGLTSFQEMTGRDQKAKTERSKMKLFSKPKHIGISAYKDTEKKDRPLPSPNKMGPSGPSGLSRAMNASTTSLVDSLASGNTSMYTSSNASTSTLVPIDRQTTFEKEKSHKHHFLSRQKNKLKDKMDEHSLPLSSASSNSKPLDPNAPQSLYSFAPSSPGPSATFAKSVSGLDLRHGGRALREKKKEEKAMGAISFDTRKPDVERTDWAPTALSTSASHSYLEPISASSSSLFGRLPSSHGEVSTPPALHGFGLSNLTPEDAWDFLKAKLLIIFEGEELRMPVEDLNRLVSVHLQSCIQKQAPTIITEDLRDLLHTGFSSQSHALRNIPDDRLVLHLVEMWHIVFGTVLPYMQAVFLPLDLEFKGHGTLMSSRQAAEFWGIIPDAADDAFGNELDVRRIVLVAYRDTIILPRHASLKSTFSRLSLESINGGVELVSSSPDSVTGGRPGTAASLDPRFASFNSQGSTLLADSEPARSRATSNTSAPELPTFAPPARRQPPIDSSQVTETVGRMLQCVSVLASVQSGDAAQEKMEELAKELKHNWLGRGRTGRNRRGFVGTRVQPVRQGSSRTVEPLEGRRESML</sequence>
<feature type="compositionally biased region" description="Basic residues" evidence="1">
    <location>
        <begin position="340"/>
        <end position="351"/>
    </location>
</feature>
<feature type="compositionally biased region" description="Pro residues" evidence="1">
    <location>
        <begin position="60"/>
        <end position="70"/>
    </location>
</feature>
<dbReference type="Proteomes" id="UP000324767">
    <property type="component" value="Unassembled WGS sequence"/>
</dbReference>
<feature type="region of interest" description="Disordered" evidence="1">
    <location>
        <begin position="233"/>
        <end position="296"/>
    </location>
</feature>
<name>A0A5M8Q1H1_9LECA</name>
<feature type="region of interest" description="Disordered" evidence="1">
    <location>
        <begin position="699"/>
        <end position="736"/>
    </location>
</feature>
<feature type="region of interest" description="Disordered" evidence="1">
    <location>
        <begin position="147"/>
        <end position="212"/>
    </location>
</feature>
<gene>
    <name evidence="2" type="ORF">FRX48_01925</name>
</gene>
<dbReference type="AlphaFoldDB" id="A0A5M8Q1H1"/>
<feature type="compositionally biased region" description="Low complexity" evidence="1">
    <location>
        <begin position="36"/>
        <end position="59"/>
    </location>
</feature>
<evidence type="ECO:0000313" key="2">
    <source>
        <dbReference type="EMBL" id="KAA6415172.1"/>
    </source>
</evidence>